<dbReference type="Proteomes" id="UP001358417">
    <property type="component" value="Unassembled WGS sequence"/>
</dbReference>
<dbReference type="Pfam" id="PF00106">
    <property type="entry name" value="adh_short"/>
    <property type="match status" value="1"/>
</dbReference>
<accession>A0AAV9N8U1</accession>
<dbReference type="Gene3D" id="3.40.50.720">
    <property type="entry name" value="NAD(P)-binding Rossmann-like Domain"/>
    <property type="match status" value="1"/>
</dbReference>
<dbReference type="PRINTS" id="PR00081">
    <property type="entry name" value="GDHRDH"/>
</dbReference>
<reference evidence="4 5" key="1">
    <citation type="submission" date="2023-08" db="EMBL/GenBank/DDBJ databases">
        <title>Black Yeasts Isolated from many extreme environments.</title>
        <authorList>
            <person name="Coleine C."/>
            <person name="Stajich J.E."/>
            <person name="Selbmann L."/>
        </authorList>
    </citation>
    <scope>NUCLEOTIDE SEQUENCE [LARGE SCALE GENOMIC DNA]</scope>
    <source>
        <strain evidence="4 5">CCFEE 5792</strain>
    </source>
</reference>
<dbReference type="SUPFAM" id="SSF51735">
    <property type="entry name" value="NAD(P)-binding Rossmann-fold domains"/>
    <property type="match status" value="1"/>
</dbReference>
<evidence type="ECO:0000256" key="3">
    <source>
        <dbReference type="ARBA" id="ARBA00023002"/>
    </source>
</evidence>
<dbReference type="PANTHER" id="PTHR24320:SF272">
    <property type="entry name" value="NAD(P)-BINDING ROSSMANN-FOLD SUPERFAMILY PROTEIN"/>
    <property type="match status" value="1"/>
</dbReference>
<dbReference type="EMBL" id="JAVRRD010000014">
    <property type="protein sequence ID" value="KAK5051958.1"/>
    <property type="molecule type" value="Genomic_DNA"/>
</dbReference>
<dbReference type="PANTHER" id="PTHR24320">
    <property type="entry name" value="RETINOL DEHYDROGENASE"/>
    <property type="match status" value="1"/>
</dbReference>
<proteinExistence type="inferred from homology"/>
<dbReference type="InterPro" id="IPR002347">
    <property type="entry name" value="SDR_fam"/>
</dbReference>
<evidence type="ECO:0000313" key="5">
    <source>
        <dbReference type="Proteomes" id="UP001358417"/>
    </source>
</evidence>
<keyword evidence="5" id="KW-1185">Reference proteome</keyword>
<comment type="similarity">
    <text evidence="1">Belongs to the short-chain dehydrogenases/reductases (SDR) family.</text>
</comment>
<organism evidence="4 5">
    <name type="scientific">Exophiala bonariae</name>
    <dbReference type="NCBI Taxonomy" id="1690606"/>
    <lineage>
        <taxon>Eukaryota</taxon>
        <taxon>Fungi</taxon>
        <taxon>Dikarya</taxon>
        <taxon>Ascomycota</taxon>
        <taxon>Pezizomycotina</taxon>
        <taxon>Eurotiomycetes</taxon>
        <taxon>Chaetothyriomycetidae</taxon>
        <taxon>Chaetothyriales</taxon>
        <taxon>Herpotrichiellaceae</taxon>
        <taxon>Exophiala</taxon>
    </lineage>
</organism>
<dbReference type="InterPro" id="IPR036291">
    <property type="entry name" value="NAD(P)-bd_dom_sf"/>
</dbReference>
<evidence type="ECO:0000256" key="1">
    <source>
        <dbReference type="ARBA" id="ARBA00006484"/>
    </source>
</evidence>
<dbReference type="RefSeq" id="XP_064705972.1">
    <property type="nucleotide sequence ID" value="XM_064846362.1"/>
</dbReference>
<name>A0AAV9N8U1_9EURO</name>
<dbReference type="AlphaFoldDB" id="A0AAV9N8U1"/>
<evidence type="ECO:0000313" key="4">
    <source>
        <dbReference type="EMBL" id="KAK5051958.1"/>
    </source>
</evidence>
<evidence type="ECO:0000256" key="2">
    <source>
        <dbReference type="ARBA" id="ARBA00022857"/>
    </source>
</evidence>
<keyword evidence="3" id="KW-0560">Oxidoreductase</keyword>
<gene>
    <name evidence="4" type="ORF">LTR84_002762</name>
</gene>
<keyword evidence="2" id="KW-0521">NADP</keyword>
<protein>
    <submittedName>
        <fullName evidence="4">Uncharacterized protein</fullName>
    </submittedName>
</protein>
<comment type="caution">
    <text evidence="4">The sequence shown here is derived from an EMBL/GenBank/DDBJ whole genome shotgun (WGS) entry which is preliminary data.</text>
</comment>
<dbReference type="GeneID" id="89970961"/>
<dbReference type="GO" id="GO:0016491">
    <property type="term" value="F:oxidoreductase activity"/>
    <property type="evidence" value="ECO:0007669"/>
    <property type="project" value="UniProtKB-KW"/>
</dbReference>
<sequence length="328" mass="35793">MASKYAAVHVSPKGPGDARPTALQIIQDEDLEGKLSDKVILITGVSSGIGVETTRGLFATGAQLYLAARDLNKAQNALPELVESDRVHFLELDLNSLESVRACAKSFLSRSKTLNIFIANAGVMACPEGRTKDGFETQLGTNHLAHFLLFYLLQPTLLSSATSSSSSRAIFLSSVAHRIAEVNFDNINLEGIYNEWIAYGQSKTAPVWTANEIDRRYGTKGLHATSVNPGAIWTDLQRHMEDQSMFEGLQEYFKSPAQGAATTVWAAVAPLFNNQGGKYLESCQIAKAWTESDGQWGDGYAAWAYDEAKEGKLWKVSLDLLGLKHDTS</sequence>